<sequence>MNQHSTPSTARKEACSTTLRIEVWGREAEPELAAQEAAARREGRRRCSTRRRRLLPSIVHALRRLLDGCSN</sequence>
<accession>A0A2T8IB16</accession>
<dbReference type="EMBL" id="CM008052">
    <property type="protein sequence ID" value="PVH34865.1"/>
    <property type="molecule type" value="Genomic_DNA"/>
</dbReference>
<evidence type="ECO:0000313" key="1">
    <source>
        <dbReference type="EMBL" id="PVH34865.1"/>
    </source>
</evidence>
<dbReference type="AlphaFoldDB" id="A0A2T8IB16"/>
<proteinExistence type="predicted"/>
<gene>
    <name evidence="1" type="ORF">PAHAL_7G048500</name>
</gene>
<name>A0A2T8IB16_9POAL</name>
<dbReference type="Gramene" id="PVH34865">
    <property type="protein sequence ID" value="PVH34865"/>
    <property type="gene ID" value="PAHAL_7G048500"/>
</dbReference>
<reference evidence="1" key="1">
    <citation type="submission" date="2018-04" db="EMBL/GenBank/DDBJ databases">
        <title>WGS assembly of Panicum hallii.</title>
        <authorList>
            <person name="Lovell J."/>
            <person name="Jenkins J."/>
            <person name="Lowry D."/>
            <person name="Mamidi S."/>
            <person name="Sreedasyam A."/>
            <person name="Weng X."/>
            <person name="Barry K."/>
            <person name="Bonette J."/>
            <person name="Campitelli B."/>
            <person name="Daum C."/>
            <person name="Gordon S."/>
            <person name="Gould B."/>
            <person name="Lipzen A."/>
            <person name="Macqueen A."/>
            <person name="Palacio-Mejia J."/>
            <person name="Plott C."/>
            <person name="Shakirov E."/>
            <person name="Shu S."/>
            <person name="Yoshinaga Y."/>
            <person name="Zane M."/>
            <person name="Rokhsar D."/>
            <person name="Grimwood J."/>
            <person name="Schmutz J."/>
            <person name="Juenger T."/>
        </authorList>
    </citation>
    <scope>NUCLEOTIDE SEQUENCE [LARGE SCALE GENOMIC DNA]</scope>
    <source>
        <strain evidence="1">FIL2</strain>
    </source>
</reference>
<organism evidence="1">
    <name type="scientific">Panicum hallii</name>
    <dbReference type="NCBI Taxonomy" id="206008"/>
    <lineage>
        <taxon>Eukaryota</taxon>
        <taxon>Viridiplantae</taxon>
        <taxon>Streptophyta</taxon>
        <taxon>Embryophyta</taxon>
        <taxon>Tracheophyta</taxon>
        <taxon>Spermatophyta</taxon>
        <taxon>Magnoliopsida</taxon>
        <taxon>Liliopsida</taxon>
        <taxon>Poales</taxon>
        <taxon>Poaceae</taxon>
        <taxon>PACMAD clade</taxon>
        <taxon>Panicoideae</taxon>
        <taxon>Panicodae</taxon>
        <taxon>Paniceae</taxon>
        <taxon>Panicinae</taxon>
        <taxon>Panicum</taxon>
        <taxon>Panicum sect. Panicum</taxon>
    </lineage>
</organism>
<dbReference type="Proteomes" id="UP000243499">
    <property type="component" value="Chromosome 7"/>
</dbReference>
<protein>
    <submittedName>
        <fullName evidence="1">Uncharacterized protein</fullName>
    </submittedName>
</protein>